<dbReference type="EMBL" id="JAMYWD010000006">
    <property type="protein sequence ID" value="KAJ4968956.1"/>
    <property type="molecule type" value="Genomic_DNA"/>
</dbReference>
<dbReference type="PANTHER" id="PTHR31676:SF156">
    <property type="entry name" value="F22D16.19 PROTEIN"/>
    <property type="match status" value="1"/>
</dbReference>
<evidence type="ECO:0000313" key="2">
    <source>
        <dbReference type="EMBL" id="KAJ4968956.1"/>
    </source>
</evidence>
<evidence type="ECO:0000256" key="1">
    <source>
        <dbReference type="SAM" id="SignalP"/>
    </source>
</evidence>
<accession>A0A9Q0KEQ8</accession>
<dbReference type="OrthoDB" id="1873537at2759"/>
<organism evidence="2 3">
    <name type="scientific">Protea cynaroides</name>
    <dbReference type="NCBI Taxonomy" id="273540"/>
    <lineage>
        <taxon>Eukaryota</taxon>
        <taxon>Viridiplantae</taxon>
        <taxon>Streptophyta</taxon>
        <taxon>Embryophyta</taxon>
        <taxon>Tracheophyta</taxon>
        <taxon>Spermatophyta</taxon>
        <taxon>Magnoliopsida</taxon>
        <taxon>Proteales</taxon>
        <taxon>Proteaceae</taxon>
        <taxon>Protea</taxon>
    </lineage>
</organism>
<dbReference type="SUPFAM" id="SSF141562">
    <property type="entry name" value="At5g01610-like"/>
    <property type="match status" value="1"/>
</dbReference>
<feature type="chain" id="PRO_5040406916" evidence="1">
    <location>
        <begin position="28"/>
        <end position="168"/>
    </location>
</feature>
<dbReference type="Pfam" id="PF04398">
    <property type="entry name" value="DUF538"/>
    <property type="match status" value="1"/>
</dbReference>
<proteinExistence type="predicted"/>
<dbReference type="PANTHER" id="PTHR31676">
    <property type="entry name" value="T31J12.3 PROTEIN-RELATED"/>
    <property type="match status" value="1"/>
</dbReference>
<protein>
    <submittedName>
        <fullName evidence="2">Uncharacterized protein</fullName>
    </submittedName>
</protein>
<keyword evidence="1" id="KW-0732">Signal</keyword>
<gene>
    <name evidence="2" type="ORF">NE237_015657</name>
</gene>
<dbReference type="InterPro" id="IPR007493">
    <property type="entry name" value="DUF538"/>
</dbReference>
<evidence type="ECO:0000313" key="3">
    <source>
        <dbReference type="Proteomes" id="UP001141806"/>
    </source>
</evidence>
<keyword evidence="3" id="KW-1185">Reference proteome</keyword>
<dbReference type="Proteomes" id="UP001141806">
    <property type="component" value="Unassembled WGS sequence"/>
</dbReference>
<name>A0A9Q0KEQ8_9MAGN</name>
<reference evidence="2" key="1">
    <citation type="journal article" date="2023" name="Plant J.">
        <title>The genome of the king protea, Protea cynaroides.</title>
        <authorList>
            <person name="Chang J."/>
            <person name="Duong T.A."/>
            <person name="Schoeman C."/>
            <person name="Ma X."/>
            <person name="Roodt D."/>
            <person name="Barker N."/>
            <person name="Li Z."/>
            <person name="Van de Peer Y."/>
            <person name="Mizrachi E."/>
        </authorList>
    </citation>
    <scope>NUCLEOTIDE SEQUENCE</scope>
    <source>
        <tissue evidence="2">Young leaves</tissue>
    </source>
</reference>
<comment type="caution">
    <text evidence="2">The sequence shown here is derived from an EMBL/GenBank/DDBJ whole genome shotgun (WGS) entry which is preliminary data.</text>
</comment>
<feature type="signal peptide" evidence="1">
    <location>
        <begin position="1"/>
        <end position="27"/>
    </location>
</feature>
<dbReference type="Gene3D" id="2.30.240.10">
    <property type="entry name" value="At5g01610-like"/>
    <property type="match status" value="1"/>
</dbReference>
<dbReference type="AlphaFoldDB" id="A0A9Q0KEQ8"/>
<sequence length="168" mass="18468">MASPSLMPFVCLVLLCLKPFPATPVAADETLSAYEALQQYDFPVGIVPKSIVDYELDRSTGKFSANLNGSCRFPLLNSYQLNYQSTISGYISEDKLTQLKGVSVKVLFFWIDIIEVLRIGEALQFSVGITSASYPIENFLESPQCGCGFECNDELSKGIERDLLVSAS</sequence>
<dbReference type="InterPro" id="IPR036758">
    <property type="entry name" value="At5g01610-like"/>
</dbReference>